<proteinExistence type="predicted"/>
<dbReference type="EMBL" id="FQUC01000002">
    <property type="protein sequence ID" value="SHE86017.1"/>
    <property type="molecule type" value="Genomic_DNA"/>
</dbReference>
<keyword evidence="2" id="KW-1185">Reference proteome</keyword>
<accession>A0A1M4WXX9</accession>
<dbReference type="AlphaFoldDB" id="A0A1M4WXX9"/>
<dbReference type="RefSeq" id="WP_062176094.1">
    <property type="nucleotide sequence ID" value="NZ_BBXL01000002.1"/>
</dbReference>
<name>A0A1M4WXX9_9BACT</name>
<evidence type="ECO:0000313" key="1">
    <source>
        <dbReference type="EMBL" id="SHE86017.1"/>
    </source>
</evidence>
<dbReference type="Proteomes" id="UP000184480">
    <property type="component" value="Unassembled WGS sequence"/>
</dbReference>
<reference evidence="2" key="1">
    <citation type="submission" date="2016-11" db="EMBL/GenBank/DDBJ databases">
        <authorList>
            <person name="Varghese N."/>
            <person name="Submissions S."/>
        </authorList>
    </citation>
    <scope>NUCLEOTIDE SEQUENCE [LARGE SCALE GENOMIC DNA]</scope>
    <source>
        <strain evidence="2">DSM 27370</strain>
    </source>
</reference>
<sequence>MENNPEKEIVFIEGRSYEVIDHASCLGCFFELDNGNCSAPYLLGCSPQFRSGDRSVIFKLIENEENN</sequence>
<dbReference type="STRING" id="1346286.SAMN05444362_102348"/>
<gene>
    <name evidence="1" type="ORF">SAMN05444362_102348</name>
</gene>
<organism evidence="1 2">
    <name type="scientific">Dysgonomonas macrotermitis</name>
    <dbReference type="NCBI Taxonomy" id="1346286"/>
    <lineage>
        <taxon>Bacteria</taxon>
        <taxon>Pseudomonadati</taxon>
        <taxon>Bacteroidota</taxon>
        <taxon>Bacteroidia</taxon>
        <taxon>Bacteroidales</taxon>
        <taxon>Dysgonomonadaceae</taxon>
        <taxon>Dysgonomonas</taxon>
    </lineage>
</organism>
<protein>
    <submittedName>
        <fullName evidence="1">Uncharacterized protein</fullName>
    </submittedName>
</protein>
<evidence type="ECO:0000313" key="2">
    <source>
        <dbReference type="Proteomes" id="UP000184480"/>
    </source>
</evidence>